<dbReference type="EMBL" id="SSMQ01000030">
    <property type="protein sequence ID" value="TKD03283.1"/>
    <property type="molecule type" value="Genomic_DNA"/>
</dbReference>
<feature type="transmembrane region" description="Helical" evidence="8">
    <location>
        <begin position="6"/>
        <end position="23"/>
    </location>
</feature>
<reference evidence="10 11" key="1">
    <citation type="submission" date="2019-04" db="EMBL/GenBank/DDBJ databases">
        <authorList>
            <person name="Li Y."/>
            <person name="Wang J."/>
        </authorList>
    </citation>
    <scope>NUCLEOTIDE SEQUENCE [LARGE SCALE GENOMIC DNA]</scope>
    <source>
        <strain evidence="10 11">DSM 14668</strain>
    </source>
</reference>
<feature type="transmembrane region" description="Helical" evidence="8">
    <location>
        <begin position="526"/>
        <end position="546"/>
    </location>
</feature>
<comment type="subcellular location">
    <subcellularLocation>
        <location evidence="1">Endomembrane system</location>
        <topology evidence="1">Multi-pass membrane protein</topology>
    </subcellularLocation>
    <subcellularLocation>
        <location evidence="6">Membrane</location>
        <topology evidence="6">Multi-pass membrane protein</topology>
    </subcellularLocation>
</comment>
<evidence type="ECO:0000256" key="5">
    <source>
        <dbReference type="ARBA" id="ARBA00023136"/>
    </source>
</evidence>
<dbReference type="GO" id="GO:0003954">
    <property type="term" value="F:NADH dehydrogenase activity"/>
    <property type="evidence" value="ECO:0007669"/>
    <property type="project" value="TreeGrafter"/>
</dbReference>
<feature type="transmembrane region" description="Helical" evidence="8">
    <location>
        <begin position="308"/>
        <end position="328"/>
    </location>
</feature>
<dbReference type="Pfam" id="PF00361">
    <property type="entry name" value="Proton_antipo_M"/>
    <property type="match status" value="1"/>
</dbReference>
<dbReference type="GO" id="GO:0048039">
    <property type="term" value="F:ubiquinone binding"/>
    <property type="evidence" value="ECO:0007669"/>
    <property type="project" value="TreeGrafter"/>
</dbReference>
<keyword evidence="4 8" id="KW-1133">Transmembrane helix</keyword>
<dbReference type="OrthoDB" id="9805769at2"/>
<keyword evidence="5 8" id="KW-0472">Membrane</keyword>
<dbReference type="RefSeq" id="WP_136931867.1">
    <property type="nucleotide sequence ID" value="NZ_SSMQ01000030.1"/>
</dbReference>
<name>A0A4V5PMG0_9BACT</name>
<feature type="transmembrane region" description="Helical" evidence="8">
    <location>
        <begin position="400"/>
        <end position="419"/>
    </location>
</feature>
<dbReference type="PANTHER" id="PTHR43507">
    <property type="entry name" value="NADH-UBIQUINONE OXIDOREDUCTASE CHAIN 4"/>
    <property type="match status" value="1"/>
</dbReference>
<evidence type="ECO:0000256" key="7">
    <source>
        <dbReference type="SAM" id="MobiDB-lite"/>
    </source>
</evidence>
<evidence type="ECO:0000313" key="11">
    <source>
        <dbReference type="Proteomes" id="UP000309215"/>
    </source>
</evidence>
<dbReference type="GO" id="GO:0012505">
    <property type="term" value="C:endomembrane system"/>
    <property type="evidence" value="ECO:0007669"/>
    <property type="project" value="UniProtKB-SubCell"/>
</dbReference>
<feature type="transmembrane region" description="Helical" evidence="8">
    <location>
        <begin position="145"/>
        <end position="163"/>
    </location>
</feature>
<accession>A0A4V5PMG0</accession>
<dbReference type="InterPro" id="IPR001750">
    <property type="entry name" value="ND/Mrp_TM"/>
</dbReference>
<sequence length="620" mass="67446">MSPLDFVFQYWPAIGAGILGALVPRGDASTKQRAGLGFITALTTLFVIWLWPTEGAAQAAKVPGEWPHLLNLLIALPLVGAAAVLFIPRQMLSLLRGFTYVVLGIGFVASLWLLTVPMTAGWHFQYIKDWMPTLGIRYHVAIDGISLWLVLLTTFVTPIAAYASFGSIKTRIKEFCFALLLLQGGMIGAFLALDLFLFYVFWELMLVPMFLMIGIWGGADRVKAAIKFFLYTMAGSVLMLAAIIYLVWTHQKLTGDFTFDYLALSRVVLPKSAQLLCFWAFSLAFFIKVPMWPVHTWLPDAHVQAPTGGSVILAAVMLKLGTYAYMRFSMGLFPGPASNLSANLAGVAILGGILYGALVAWKQRDVKRLVAYSSVAHLGFVMLGLFSATPMGMQGAVLQMVNHGVSTGALFLLVGVIYDRRHTREVDEFGGLAKVMPIYAVVFLIVTFASVGVPGTNGFVGEFLVIMGTFLSERLGKFAGIHTVGAAAGVILAAVYMLYVVQKMFFGPLTNPKNKHLPDLTVRESLALAPLVLMIFVIGFFPAIFLDRMKESILLHHNQYKVVSGQAILFADERDAKLLPEDTFSPAFLKGMPKKEQPEAPAAGGEGSQAALGGEGKVAQ</sequence>
<dbReference type="PANTHER" id="PTHR43507:SF1">
    <property type="entry name" value="NADH-UBIQUINONE OXIDOREDUCTASE CHAIN 4"/>
    <property type="match status" value="1"/>
</dbReference>
<feature type="domain" description="NADH:quinone oxidoreductase/Mrp antiporter transmembrane" evidence="9">
    <location>
        <begin position="192"/>
        <end position="472"/>
    </location>
</feature>
<feature type="transmembrane region" description="Helical" evidence="8">
    <location>
        <begin position="340"/>
        <end position="360"/>
    </location>
</feature>
<evidence type="ECO:0000256" key="2">
    <source>
        <dbReference type="ARBA" id="ARBA00009025"/>
    </source>
</evidence>
<dbReference type="GO" id="GO:0042773">
    <property type="term" value="P:ATP synthesis coupled electron transport"/>
    <property type="evidence" value="ECO:0007669"/>
    <property type="project" value="InterPro"/>
</dbReference>
<feature type="transmembrane region" description="Helical" evidence="8">
    <location>
        <begin position="484"/>
        <end position="506"/>
    </location>
</feature>
<gene>
    <name evidence="10" type="ORF">E8A74_26475</name>
</gene>
<dbReference type="GO" id="GO:0015990">
    <property type="term" value="P:electron transport coupled proton transport"/>
    <property type="evidence" value="ECO:0007669"/>
    <property type="project" value="TreeGrafter"/>
</dbReference>
<feature type="transmembrane region" description="Helical" evidence="8">
    <location>
        <begin position="72"/>
        <end position="88"/>
    </location>
</feature>
<feature type="transmembrane region" description="Helical" evidence="8">
    <location>
        <begin position="228"/>
        <end position="248"/>
    </location>
</feature>
<protein>
    <submittedName>
        <fullName evidence="10">NADH-quinone oxidoreductase subunit M</fullName>
    </submittedName>
</protein>
<dbReference type="InterPro" id="IPR010227">
    <property type="entry name" value="NADH_Q_OxRdtase_chainM/4"/>
</dbReference>
<dbReference type="GO" id="GO:0008137">
    <property type="term" value="F:NADH dehydrogenase (ubiquinone) activity"/>
    <property type="evidence" value="ECO:0007669"/>
    <property type="project" value="InterPro"/>
</dbReference>
<feature type="transmembrane region" description="Helical" evidence="8">
    <location>
        <begin position="431"/>
        <end position="449"/>
    </location>
</feature>
<feature type="transmembrane region" description="Helical" evidence="8">
    <location>
        <begin position="100"/>
        <end position="125"/>
    </location>
</feature>
<dbReference type="PRINTS" id="PR01437">
    <property type="entry name" value="NUOXDRDTASE4"/>
</dbReference>
<keyword evidence="3 6" id="KW-0812">Transmembrane</keyword>
<evidence type="ECO:0000256" key="3">
    <source>
        <dbReference type="ARBA" id="ARBA00022692"/>
    </source>
</evidence>
<evidence type="ECO:0000259" key="9">
    <source>
        <dbReference type="Pfam" id="PF00361"/>
    </source>
</evidence>
<dbReference type="GO" id="GO:0016020">
    <property type="term" value="C:membrane"/>
    <property type="evidence" value="ECO:0007669"/>
    <property type="project" value="UniProtKB-SubCell"/>
</dbReference>
<feature type="transmembrane region" description="Helical" evidence="8">
    <location>
        <begin position="35"/>
        <end position="52"/>
    </location>
</feature>
<feature type="transmembrane region" description="Helical" evidence="8">
    <location>
        <begin position="199"/>
        <end position="216"/>
    </location>
</feature>
<evidence type="ECO:0000256" key="4">
    <source>
        <dbReference type="ARBA" id="ARBA00022989"/>
    </source>
</evidence>
<comment type="similarity">
    <text evidence="2">Belongs to the complex I subunit 4 family.</text>
</comment>
<evidence type="ECO:0000256" key="6">
    <source>
        <dbReference type="RuleBase" id="RU000320"/>
    </source>
</evidence>
<dbReference type="AlphaFoldDB" id="A0A4V5PMG0"/>
<organism evidence="10 11">
    <name type="scientific">Polyangium fumosum</name>
    <dbReference type="NCBI Taxonomy" id="889272"/>
    <lineage>
        <taxon>Bacteria</taxon>
        <taxon>Pseudomonadati</taxon>
        <taxon>Myxococcota</taxon>
        <taxon>Polyangia</taxon>
        <taxon>Polyangiales</taxon>
        <taxon>Polyangiaceae</taxon>
        <taxon>Polyangium</taxon>
    </lineage>
</organism>
<feature type="transmembrane region" description="Helical" evidence="8">
    <location>
        <begin position="268"/>
        <end position="287"/>
    </location>
</feature>
<evidence type="ECO:0000256" key="1">
    <source>
        <dbReference type="ARBA" id="ARBA00004127"/>
    </source>
</evidence>
<dbReference type="InterPro" id="IPR003918">
    <property type="entry name" value="NADH_UbQ_OxRdtase"/>
</dbReference>
<evidence type="ECO:0000256" key="8">
    <source>
        <dbReference type="SAM" id="Phobius"/>
    </source>
</evidence>
<evidence type="ECO:0000313" key="10">
    <source>
        <dbReference type="EMBL" id="TKD03283.1"/>
    </source>
</evidence>
<proteinExistence type="inferred from homology"/>
<feature type="region of interest" description="Disordered" evidence="7">
    <location>
        <begin position="589"/>
        <end position="620"/>
    </location>
</feature>
<dbReference type="NCBIfam" id="TIGR01972">
    <property type="entry name" value="NDH_I_M"/>
    <property type="match status" value="1"/>
</dbReference>
<comment type="caution">
    <text evidence="10">The sequence shown here is derived from an EMBL/GenBank/DDBJ whole genome shotgun (WGS) entry which is preliminary data.</text>
</comment>
<feature type="transmembrane region" description="Helical" evidence="8">
    <location>
        <begin position="369"/>
        <end position="388"/>
    </location>
</feature>
<feature type="transmembrane region" description="Helical" evidence="8">
    <location>
        <begin position="175"/>
        <end position="193"/>
    </location>
</feature>
<dbReference type="Proteomes" id="UP000309215">
    <property type="component" value="Unassembled WGS sequence"/>
</dbReference>
<keyword evidence="11" id="KW-1185">Reference proteome</keyword>